<keyword evidence="3 5" id="KW-0663">Pyridoxal phosphate</keyword>
<dbReference type="PANTHER" id="PTHR21152">
    <property type="entry name" value="AMINOTRANSFERASE CLASS V"/>
    <property type="match status" value="1"/>
</dbReference>
<dbReference type="InterPro" id="IPR015422">
    <property type="entry name" value="PyrdxlP-dep_Trfase_small"/>
</dbReference>
<dbReference type="GO" id="GO:0008453">
    <property type="term" value="F:alanine-glyoxylate transaminase activity"/>
    <property type="evidence" value="ECO:0007669"/>
    <property type="project" value="TreeGrafter"/>
</dbReference>
<reference evidence="7 8" key="1">
    <citation type="submission" date="2017-10" db="EMBL/GenBank/DDBJ databases">
        <title>Massilia psychrophilum sp. nov., a novel purple-pigmented bacterium isolated from Tianshan glacier, Xinjiang Municipality, China.</title>
        <authorList>
            <person name="Wang H."/>
        </authorList>
    </citation>
    <scope>NUCLEOTIDE SEQUENCE [LARGE SCALE GENOMIC DNA]</scope>
    <source>
        <strain evidence="7 8">JCM 30074</strain>
    </source>
</reference>
<dbReference type="AlphaFoldDB" id="A0A2G8TA37"/>
<dbReference type="GO" id="GO:0004760">
    <property type="term" value="F:L-serine-pyruvate transaminase activity"/>
    <property type="evidence" value="ECO:0007669"/>
    <property type="project" value="TreeGrafter"/>
</dbReference>
<dbReference type="RefSeq" id="WP_099792358.1">
    <property type="nucleotide sequence ID" value="NZ_JBHLYV010000092.1"/>
</dbReference>
<dbReference type="Gene3D" id="3.40.640.10">
    <property type="entry name" value="Type I PLP-dependent aspartate aminotransferase-like (Major domain)"/>
    <property type="match status" value="1"/>
</dbReference>
<dbReference type="FunFam" id="3.40.640.10:FF:000054">
    <property type="entry name" value="Serine--glyoxylate aminotransferase"/>
    <property type="match status" value="1"/>
</dbReference>
<dbReference type="Pfam" id="PF00266">
    <property type="entry name" value="Aminotran_5"/>
    <property type="match status" value="1"/>
</dbReference>
<dbReference type="EMBL" id="PDOC01000020">
    <property type="protein sequence ID" value="PIL42849.1"/>
    <property type="molecule type" value="Genomic_DNA"/>
</dbReference>
<dbReference type="OrthoDB" id="9766472at2"/>
<dbReference type="PANTHER" id="PTHR21152:SF40">
    <property type="entry name" value="ALANINE--GLYOXYLATE AMINOTRANSFERASE"/>
    <property type="match status" value="1"/>
</dbReference>
<feature type="domain" description="Aminotransferase class V" evidence="6">
    <location>
        <begin position="35"/>
        <end position="295"/>
    </location>
</feature>
<dbReference type="GO" id="GO:0019265">
    <property type="term" value="P:glycine biosynthetic process, by transamination of glyoxylate"/>
    <property type="evidence" value="ECO:0007669"/>
    <property type="project" value="TreeGrafter"/>
</dbReference>
<dbReference type="InterPro" id="IPR000192">
    <property type="entry name" value="Aminotrans_V_dom"/>
</dbReference>
<evidence type="ECO:0000313" key="7">
    <source>
        <dbReference type="EMBL" id="PIL42849.1"/>
    </source>
</evidence>
<comment type="caution">
    <text evidence="7">The sequence shown here is derived from an EMBL/GenBank/DDBJ whole genome shotgun (WGS) entry which is preliminary data.</text>
</comment>
<evidence type="ECO:0000256" key="1">
    <source>
        <dbReference type="ARBA" id="ARBA00001933"/>
    </source>
</evidence>
<gene>
    <name evidence="7" type="ORF">CR105_22350</name>
</gene>
<protein>
    <submittedName>
        <fullName evidence="7">Serine--glyoxylate aminotransferase</fullName>
    </submittedName>
</protein>
<dbReference type="Gene3D" id="3.90.1150.10">
    <property type="entry name" value="Aspartate Aminotransferase, domain 1"/>
    <property type="match status" value="1"/>
</dbReference>
<sequence length="406" mass="43612">MLKLNSHPSGRHFLQIPGPTNVPDRILRAMDYPTIDHRGPEFQQLGKKILGQIGKIFQTEQPVVIYPASGTGAWEAALVNTLSPGDTVLMYETGHFATLWKKMADKLSLKSEFLGDDWRRGVDAAKIEARLRADSGHVIKAVAVVHNETSTGVTSDIAAVRRAIDAAGHPALLLVDTISSLGSLDYRHDEWGVDVTVAGSQKGLMLPPGLSFNAVSQKAIAASKTAKLARAFWAWDEIIEANKNGFWPYTPATNLLYGLSEACDMLLEEGMQNVFARHQRHAEATRQCVRAWGLEILCQNEAEYSGALTAVVMPVGAGGERCNADALRKVILANFNMSLGQGLNKLSGWVFRIGHLGDFNDLTLMGTLAGVEMGLVLAGVPHKAGGVAAAMQSLQQSAVAVAAQPA</sequence>
<dbReference type="InterPro" id="IPR015421">
    <property type="entry name" value="PyrdxlP-dep_Trfase_major"/>
</dbReference>
<dbReference type="SUPFAM" id="SSF53383">
    <property type="entry name" value="PLP-dependent transferases"/>
    <property type="match status" value="1"/>
</dbReference>
<proteinExistence type="inferred from homology"/>
<dbReference type="InterPro" id="IPR024169">
    <property type="entry name" value="SP_NH2Trfase/AEP_transaminase"/>
</dbReference>
<evidence type="ECO:0000256" key="4">
    <source>
        <dbReference type="PIRSR" id="PIRSR000524-1"/>
    </source>
</evidence>
<feature type="modified residue" description="N6-(pyridoxal phosphate)lysine" evidence="5">
    <location>
        <position position="202"/>
    </location>
</feature>
<name>A0A2G8TA37_9BURK</name>
<keyword evidence="7" id="KW-0032">Aminotransferase</keyword>
<dbReference type="InterPro" id="IPR015424">
    <property type="entry name" value="PyrdxlP-dep_Trfase"/>
</dbReference>
<evidence type="ECO:0000313" key="8">
    <source>
        <dbReference type="Proteomes" id="UP000230390"/>
    </source>
</evidence>
<evidence type="ECO:0000256" key="2">
    <source>
        <dbReference type="ARBA" id="ARBA00009236"/>
    </source>
</evidence>
<comment type="cofactor">
    <cofactor evidence="1 5">
        <name>pyridoxal 5'-phosphate</name>
        <dbReference type="ChEBI" id="CHEBI:597326"/>
    </cofactor>
</comment>
<accession>A0A2G8TA37</accession>
<comment type="similarity">
    <text evidence="2">Belongs to the class-V pyridoxal-phosphate-dependent aminotransferase family.</text>
</comment>
<dbReference type="Proteomes" id="UP000230390">
    <property type="component" value="Unassembled WGS sequence"/>
</dbReference>
<feature type="binding site" evidence="4">
    <location>
        <position position="352"/>
    </location>
    <ligand>
        <name>substrate</name>
    </ligand>
</feature>
<organism evidence="7 8">
    <name type="scientific">Massilia eurypsychrophila</name>
    <dbReference type="NCBI Taxonomy" id="1485217"/>
    <lineage>
        <taxon>Bacteria</taxon>
        <taxon>Pseudomonadati</taxon>
        <taxon>Pseudomonadota</taxon>
        <taxon>Betaproteobacteria</taxon>
        <taxon>Burkholderiales</taxon>
        <taxon>Oxalobacteraceae</taxon>
        <taxon>Telluria group</taxon>
        <taxon>Massilia</taxon>
    </lineage>
</organism>
<keyword evidence="8" id="KW-1185">Reference proteome</keyword>
<evidence type="ECO:0000256" key="3">
    <source>
        <dbReference type="ARBA" id="ARBA00022898"/>
    </source>
</evidence>
<evidence type="ECO:0000256" key="5">
    <source>
        <dbReference type="PIRSR" id="PIRSR000524-50"/>
    </source>
</evidence>
<keyword evidence="7" id="KW-0808">Transferase</keyword>
<dbReference type="PIRSF" id="PIRSF000524">
    <property type="entry name" value="SPT"/>
    <property type="match status" value="1"/>
</dbReference>
<evidence type="ECO:0000259" key="6">
    <source>
        <dbReference type="Pfam" id="PF00266"/>
    </source>
</evidence>